<evidence type="ECO:0000313" key="20">
    <source>
        <dbReference type="Proteomes" id="UP000038802"/>
    </source>
</evidence>
<sequence>MTPFDDPQAELAWMFLQSLCEGGDLDEGFALLSNDFTYWSIVTRTELDKKTFRRAVERRKQVFEVNIELIRCVNEGETVVVEGHCDGVSADRTRYDSPFVCIFETRDGMIISLREYSDTQSLAEVYPVACATPGRC</sequence>
<dbReference type="EMBL" id="CQQC01001162">
    <property type="protein sequence ID" value="CNV69814.1"/>
    <property type="molecule type" value="Genomic_DNA"/>
</dbReference>
<dbReference type="Proteomes" id="UP000039217">
    <property type="component" value="Unassembled WGS sequence"/>
</dbReference>
<organism evidence="15 21">
    <name type="scientific">Mycobacterium tuberculosis</name>
    <dbReference type="NCBI Taxonomy" id="1773"/>
    <lineage>
        <taxon>Bacteria</taxon>
        <taxon>Bacillati</taxon>
        <taxon>Actinomycetota</taxon>
        <taxon>Actinomycetes</taxon>
        <taxon>Mycobacteriales</taxon>
        <taxon>Mycobacteriaceae</taxon>
        <taxon>Mycobacterium</taxon>
        <taxon>Mycobacterium tuberculosis complex</taxon>
    </lineage>
</organism>
<evidence type="ECO:0000313" key="10">
    <source>
        <dbReference type="EMBL" id="CNV69814.1"/>
    </source>
</evidence>
<dbReference type="EMBL" id="LWDQ01000001">
    <property type="protein sequence ID" value="OMH58007.1"/>
    <property type="molecule type" value="Genomic_DNA"/>
</dbReference>
<dbReference type="SMR" id="A0A045IS63"/>
<dbReference type="EMBL" id="CFOH01000227">
    <property type="protein sequence ID" value="CFE50240.1"/>
    <property type="molecule type" value="Genomic_DNA"/>
</dbReference>
<dbReference type="EMBL" id="CSBK01000172">
    <property type="protein sequence ID" value="COX04931.1"/>
    <property type="molecule type" value="Genomic_DNA"/>
</dbReference>
<reference evidence="17 33" key="4">
    <citation type="submission" date="2016-04" db="EMBL/GenBank/DDBJ databases">
        <authorList>
            <person name="Bigi M."/>
            <person name="Bigi F."/>
            <person name="Soria M.A."/>
        </authorList>
    </citation>
    <scope>NUCLEOTIDE SEQUENCE [LARGE SCALE GENOMIC DNA]</scope>
    <source>
        <strain evidence="17 33">6548</strain>
    </source>
</reference>
<dbReference type="Proteomes" id="UP000048289">
    <property type="component" value="Unassembled WGS sequence"/>
</dbReference>
<evidence type="ECO:0000313" key="12">
    <source>
        <dbReference type="EMBL" id="COV49663.1"/>
    </source>
</evidence>
<accession>A0A045IS63</accession>
<dbReference type="GO" id="GO:0016853">
    <property type="term" value="F:isomerase activity"/>
    <property type="evidence" value="ECO:0007669"/>
    <property type="project" value="UniProtKB-KW"/>
</dbReference>
<dbReference type="Proteomes" id="UP000300237">
    <property type="component" value="Chromosome"/>
</dbReference>
<evidence type="ECO:0000313" key="6">
    <source>
        <dbReference type="EMBL" id="CKR25208.1"/>
    </source>
</evidence>
<dbReference type="Proteomes" id="UP000046947">
    <property type="component" value="Unassembled WGS sequence"/>
</dbReference>
<evidence type="ECO:0000313" key="29">
    <source>
        <dbReference type="Proteomes" id="UP000048948"/>
    </source>
</evidence>
<dbReference type="EMBL" id="CNFT01000163">
    <property type="protein sequence ID" value="CKR25208.1"/>
    <property type="molecule type" value="Genomic_DNA"/>
</dbReference>
<evidence type="ECO:0000313" key="13">
    <source>
        <dbReference type="EMBL" id="COW21819.1"/>
    </source>
</evidence>
<reference evidence="19 36" key="9">
    <citation type="submission" date="2018-08" db="EMBL/GenBank/DDBJ databases">
        <authorList>
            <person name="Fokvardsen B D."/>
            <person name="Norman A."/>
        </authorList>
    </citation>
    <scope>NUCLEOTIDE SEQUENCE [LARGE SCALE GENOMIC DNA]</scope>
    <source>
        <strain evidence="19 36">DKC2</strain>
    </source>
</reference>
<evidence type="ECO:0000313" key="7">
    <source>
        <dbReference type="EMBL" id="CKS35835.1"/>
    </source>
</evidence>
<evidence type="ECO:0000313" key="18">
    <source>
        <dbReference type="EMBL" id="REQ55751.1"/>
    </source>
</evidence>
<dbReference type="Proteomes" id="UP000189452">
    <property type="component" value="Chromosome"/>
</dbReference>
<dbReference type="Proteomes" id="UP000049023">
    <property type="component" value="Unassembled WGS sequence"/>
</dbReference>
<evidence type="ECO:0000313" key="35">
    <source>
        <dbReference type="Proteomes" id="UP000256381"/>
    </source>
</evidence>
<dbReference type="PATRIC" id="fig|1773.211.peg.1881"/>
<reference evidence="18" key="8">
    <citation type="submission" date="2018-07" db="EMBL/GenBank/DDBJ databases">
        <authorList>
            <person name="Shah S."/>
            <person name="Brown T."/>
            <person name="Auld S."/>
            <person name="Bratton K."/>
            <person name="Narechania A."/>
            <person name="Mathema B."/>
            <person name="Gandhi N."/>
        </authorList>
    </citation>
    <scope>NUCLEOTIDE SEQUENCE</scope>
    <source>
        <strain evidence="18">32301_S10</strain>
    </source>
</reference>
<evidence type="ECO:0000313" key="17">
    <source>
        <dbReference type="EMBL" id="OMH58007.1"/>
    </source>
</evidence>
<evidence type="ECO:0000313" key="25">
    <source>
        <dbReference type="Proteomes" id="UP000046680"/>
    </source>
</evidence>
<dbReference type="EMBL" id="CP024614">
    <property type="protein sequence ID" value="AUS49163.1"/>
    <property type="molecule type" value="Genomic_DNA"/>
</dbReference>
<dbReference type="AlphaFoldDB" id="A0A045IS63"/>
<evidence type="ECO:0000313" key="27">
    <source>
        <dbReference type="Proteomes" id="UP000048289"/>
    </source>
</evidence>
<dbReference type="EMBL" id="CSAE01000129">
    <property type="protein sequence ID" value="COV49663.1"/>
    <property type="molecule type" value="Genomic_DNA"/>
</dbReference>
<proteinExistence type="predicted"/>
<evidence type="ECO:0000313" key="19">
    <source>
        <dbReference type="EMBL" id="VCU48362.1"/>
    </source>
</evidence>
<dbReference type="Proteomes" id="UP000039021">
    <property type="component" value="Unassembled WGS sequence"/>
</dbReference>
<dbReference type="Proteomes" id="UP000236349">
    <property type="component" value="Chromosome"/>
</dbReference>
<dbReference type="EMBL" id="CNFU01000874">
    <property type="protein sequence ID" value="CKS66762.1"/>
    <property type="molecule type" value="Genomic_DNA"/>
</dbReference>
<evidence type="ECO:0000313" key="8">
    <source>
        <dbReference type="EMBL" id="CKS66762.1"/>
    </source>
</evidence>
<evidence type="ECO:0000313" key="3">
    <source>
        <dbReference type="EMBL" id="CFE46409.1"/>
    </source>
</evidence>
<reference evidence="12" key="3">
    <citation type="submission" date="2015-03" db="EMBL/GenBank/DDBJ databases">
        <authorList>
            <person name="Murphy D."/>
        </authorList>
    </citation>
    <scope>NUCLEOTIDE SEQUENCE [LARGE SCALE GENOMIC DNA]</scope>
    <source>
        <strain evidence="12">K00500041</strain>
    </source>
</reference>
<dbReference type="EMBL" id="CSAD01000085">
    <property type="protein sequence ID" value="COV05117.1"/>
    <property type="molecule type" value="Genomic_DNA"/>
</dbReference>
<evidence type="ECO:0000313" key="23">
    <source>
        <dbReference type="Proteomes" id="UP000044938"/>
    </source>
</evidence>
<evidence type="ECO:0000313" key="14">
    <source>
        <dbReference type="EMBL" id="COW64112.1"/>
    </source>
</evidence>
<evidence type="ECO:0000313" key="4">
    <source>
        <dbReference type="EMBL" id="CFE50240.1"/>
    </source>
</evidence>
<dbReference type="Proteomes" id="UP000048600">
    <property type="component" value="Unassembled WGS sequence"/>
</dbReference>
<evidence type="ECO:0000313" key="15">
    <source>
        <dbReference type="EMBL" id="COX04931.1"/>
    </source>
</evidence>
<evidence type="ECO:0000313" key="30">
    <source>
        <dbReference type="Proteomes" id="UP000049023"/>
    </source>
</evidence>
<dbReference type="Proteomes" id="UP000050139">
    <property type="component" value="Unassembled WGS sequence"/>
</dbReference>
<evidence type="ECO:0000259" key="1">
    <source>
        <dbReference type="Pfam" id="PF12680"/>
    </source>
</evidence>
<dbReference type="InterPro" id="IPR037401">
    <property type="entry name" value="SnoaL-like"/>
</dbReference>
<dbReference type="Proteomes" id="UP000048948">
    <property type="component" value="Unassembled WGS sequence"/>
</dbReference>
<dbReference type="EMBL" id="JAGIZI010000001">
    <property type="protein sequence ID" value="MBP0681739.1"/>
    <property type="molecule type" value="Genomic_DNA"/>
</dbReference>
<evidence type="ECO:0000313" key="21">
    <source>
        <dbReference type="Proteomes" id="UP000039021"/>
    </source>
</evidence>
<name>A0A045IS63_MYCTX</name>
<evidence type="ECO:0000313" key="28">
    <source>
        <dbReference type="Proteomes" id="UP000048600"/>
    </source>
</evidence>
<evidence type="ECO:0000313" key="5">
    <source>
        <dbReference type="EMBL" id="CFR79648.1"/>
    </source>
</evidence>
<evidence type="ECO:0000313" key="11">
    <source>
        <dbReference type="EMBL" id="COV05117.1"/>
    </source>
</evidence>
<dbReference type="Proteomes" id="UP000038802">
    <property type="component" value="Unassembled WGS sequence"/>
</dbReference>
<evidence type="ECO:0000313" key="37">
    <source>
        <dbReference type="Proteomes" id="UP000671119"/>
    </source>
</evidence>
<dbReference type="EMBL" id="CSAJ01000438">
    <property type="protein sequence ID" value="COW64112.1"/>
    <property type="molecule type" value="Genomic_DNA"/>
</dbReference>
<dbReference type="EMBL" id="LR027516">
    <property type="protein sequence ID" value="VCU48362.1"/>
    <property type="molecule type" value="Genomic_DNA"/>
</dbReference>
<dbReference type="SUPFAM" id="SSF54427">
    <property type="entry name" value="NTF2-like"/>
    <property type="match status" value="1"/>
</dbReference>
<dbReference type="Proteomes" id="UP000671119">
    <property type="component" value="Unassembled WGS sequence"/>
</dbReference>
<dbReference type="EMBL" id="CNGE01000270">
    <property type="protein sequence ID" value="CKS35835.1"/>
    <property type="molecule type" value="Genomic_DNA"/>
</dbReference>
<reference evidence="17 33" key="6">
    <citation type="submission" date="2017-02" db="EMBL/GenBank/DDBJ databases">
        <title>Protein polymorphisms may explain contrasting epidemiological fitness of two variants of a multidrug-resistant Mycobacterium tuberculosis strain.</title>
        <authorList>
            <person name="Bigi M.M."/>
            <person name="Lopez B."/>
            <person name="Blanco F.C."/>
            <person name="Sasiain M.C."/>
            <person name="De La Barrera S."/>
            <person name="Ritacco V."/>
            <person name="Bigi F."/>
            <person name="Soria M.A."/>
        </authorList>
    </citation>
    <scope>NUCLEOTIDE SEQUENCE [LARGE SCALE GENOMIC DNA]</scope>
    <source>
        <strain evidence="17 33">6548</strain>
    </source>
</reference>
<evidence type="ECO:0000313" key="9">
    <source>
        <dbReference type="EMBL" id="CLV52368.1"/>
    </source>
</evidence>
<dbReference type="EMBL" id="CFOE01000854">
    <property type="protein sequence ID" value="CFE46409.1"/>
    <property type="molecule type" value="Genomic_DNA"/>
</dbReference>
<evidence type="ECO:0000313" key="26">
    <source>
        <dbReference type="Proteomes" id="UP000046947"/>
    </source>
</evidence>
<dbReference type="STRING" id="115862.BBG46_00865"/>
<protein>
    <submittedName>
        <fullName evidence="15">Ketosteroid isomerase-related protein</fullName>
    </submittedName>
    <submittedName>
        <fullName evidence="16">Nuclear transport factor 2 family protein</fullName>
    </submittedName>
    <submittedName>
        <fullName evidence="2">SnoaL-like domain protein</fullName>
    </submittedName>
</protein>
<dbReference type="Proteomes" id="UP000050164">
    <property type="component" value="Unassembled WGS sequence"/>
</dbReference>
<evidence type="ECO:0000313" key="16">
    <source>
        <dbReference type="EMBL" id="MBP0681739.1"/>
    </source>
</evidence>
<evidence type="ECO:0000313" key="33">
    <source>
        <dbReference type="Proteomes" id="UP000189452"/>
    </source>
</evidence>
<evidence type="ECO:0000313" key="32">
    <source>
        <dbReference type="Proteomes" id="UP000050164"/>
    </source>
</evidence>
<feature type="domain" description="SnoaL-like" evidence="1">
    <location>
        <begin position="20"/>
        <end position="111"/>
    </location>
</feature>
<dbReference type="Pfam" id="PF12680">
    <property type="entry name" value="SnoaL_2"/>
    <property type="match status" value="1"/>
</dbReference>
<keyword evidence="15" id="KW-0413">Isomerase</keyword>
<evidence type="ECO:0000313" key="31">
    <source>
        <dbReference type="Proteomes" id="UP000050139"/>
    </source>
</evidence>
<evidence type="ECO:0000313" key="2">
    <source>
        <dbReference type="EMBL" id="AUS49163.1"/>
    </source>
</evidence>
<dbReference type="Proteomes" id="UP000256381">
    <property type="component" value="Unassembled WGS sequence"/>
</dbReference>
<dbReference type="Proteomes" id="UP000044938">
    <property type="component" value="Unassembled WGS sequence"/>
</dbReference>
<dbReference type="EMBL" id="CHKL01000180">
    <property type="protein sequence ID" value="COW21819.1"/>
    <property type="molecule type" value="Genomic_DNA"/>
</dbReference>
<dbReference type="EMBL" id="QTBD01000049">
    <property type="protein sequence ID" value="REQ55751.1"/>
    <property type="molecule type" value="Genomic_DNA"/>
</dbReference>
<dbReference type="Gene3D" id="3.10.450.50">
    <property type="match status" value="1"/>
</dbReference>
<dbReference type="Proteomes" id="UP000045842">
    <property type="component" value="Unassembled WGS sequence"/>
</dbReference>
<dbReference type="RefSeq" id="WP_003400951.1">
    <property type="nucleotide sequence ID" value="NZ_AP017901.1"/>
</dbReference>
<dbReference type="Proteomes" id="UP000046680">
    <property type="component" value="Unassembled WGS sequence"/>
</dbReference>
<evidence type="ECO:0000313" key="34">
    <source>
        <dbReference type="Proteomes" id="UP000236349"/>
    </source>
</evidence>
<evidence type="ECO:0000313" key="36">
    <source>
        <dbReference type="Proteomes" id="UP000300237"/>
    </source>
</evidence>
<gene>
    <name evidence="17" type="ORF">A4S10_00155</name>
    <name evidence="2" type="ORF">CAB90_00161</name>
    <name evidence="19" type="ORF">DKC2_0162</name>
    <name evidence="18" type="ORF">DSJ38_03980</name>
    <name evidence="5" type="ORF">ERS007657_01765</name>
    <name evidence="10" type="ORF">ERS007661_02947</name>
    <name evidence="11" type="ORF">ERS007679_00915</name>
    <name evidence="3" type="ORF">ERS007681_04050</name>
    <name evidence="4" type="ORF">ERS007688_01671</name>
    <name evidence="12" type="ORF">ERS007703_01512</name>
    <name evidence="14" type="ORF">ERS007720_02997</name>
    <name evidence="15" type="ORF">ERS007739_00578</name>
    <name evidence="13" type="ORF">ERS007741_01849</name>
    <name evidence="7" type="ORF">ERS027646_01710</name>
    <name evidence="6" type="ORF">ERS027659_01006</name>
    <name evidence="8" type="ORF">ERS027661_03389</name>
    <name evidence="9" type="ORF">ERS094118_00379</name>
    <name evidence="16" type="ORF">J8J21_01005</name>
</gene>
<reference evidence="16 37" key="10">
    <citation type="submission" date="2021-03" db="EMBL/GenBank/DDBJ databases">
        <title>Whole Genome Sequencing of Mycobacterium tuberculosis clinical isolates from Arunachal Pradesh, India.</title>
        <authorList>
            <person name="Singh S."/>
            <person name="Mudliar S.R."/>
            <person name="Kulsum U."/>
            <person name="Rufai S.B."/>
            <person name="Singh P.K."/>
            <person name="Umpo M."/>
            <person name="Nyori M."/>
        </authorList>
    </citation>
    <scope>NUCLEOTIDE SEQUENCE [LARGE SCALE GENOMIC DNA]</scope>
    <source>
        <strain evidence="16 37">OMICS/BPL/0142/20/SP</strain>
    </source>
</reference>
<reference evidence="2 34" key="7">
    <citation type="submission" date="2017-10" db="EMBL/GenBank/DDBJ databases">
        <title>Clinical isolate obtained from a human patient with meningeal tuberculosis in michoacan, Mexico.</title>
        <authorList>
            <person name="Guillen-Nepita A.L."/>
            <person name="Negrete-Paz A.M."/>
            <person name="Vazquez-Marrufo G."/>
            <person name="Cruz-Hernandez A."/>
            <person name="Fresia P."/>
            <person name="Naya H."/>
            <person name="Vazquez-Garciduenas M.S."/>
        </authorList>
    </citation>
    <scope>NUCLEOTIDE SEQUENCE [LARGE SCALE GENOMIC DNA]</scope>
    <source>
        <strain evidence="34">Beijing/MYC004</strain>
        <strain evidence="2">MYC004</strain>
    </source>
</reference>
<reference evidence="15 31" key="2">
    <citation type="submission" date="2015-03" db="EMBL/GenBank/DDBJ databases">
        <authorList>
            <consortium name="Pathogen Informatics"/>
            <person name="Murphy D."/>
        </authorList>
    </citation>
    <scope>NUCLEOTIDE SEQUENCE</scope>
    <source>
        <strain evidence="9 31">0268S</strain>
        <strain evidence="15">N09902308</strain>
    </source>
</reference>
<dbReference type="OMA" id="SDDFTYW"/>
<dbReference type="EMBL" id="COPH01000002">
    <property type="protein sequence ID" value="CLV52368.1"/>
    <property type="molecule type" value="Genomic_DNA"/>
</dbReference>
<reference evidence="18 35" key="5">
    <citation type="journal article" date="2017" name="N. Engl. J. Med.">
        <title>Transmission of Extensively Drug-Resistant Tuberculosis in South Africa.</title>
        <authorList>
            <person name="Shah N.S."/>
            <person name="Auld S.C."/>
            <person name="Brust J.C."/>
            <person name="Mathema B."/>
            <person name="Ismail N."/>
            <person name="Moodley P."/>
            <person name="Mlisana K."/>
            <person name="Allana S."/>
            <person name="Campbell A."/>
            <person name="Mthiyane T."/>
            <person name="Morris N."/>
            <person name="Mpangase P."/>
            <person name="van der Meulen H."/>
            <person name="Omar S.V."/>
            <person name="Brown T.S."/>
            <person name="Narechania A."/>
            <person name="Shaskina E."/>
            <person name="Kapwata T."/>
            <person name="Kreiswirth B."/>
            <person name="Gandhi N.R."/>
        </authorList>
    </citation>
    <scope>NUCLEOTIDE SEQUENCE [LARGE SCALE GENOMIC DNA]</scope>
    <source>
        <strain evidence="18 35">32301_S10</strain>
    </source>
</reference>
<dbReference type="EMBL" id="CGCX01000591">
    <property type="protein sequence ID" value="CFR79648.1"/>
    <property type="molecule type" value="Genomic_DNA"/>
</dbReference>
<reference evidence="20 21" key="1">
    <citation type="submission" date="2015-03" db="EMBL/GenBank/DDBJ databases">
        <authorList>
            <consortium name="Pathogen Informatics"/>
        </authorList>
    </citation>
    <scope>NUCLEOTIDE SEQUENCE [LARGE SCALE GENOMIC DNA]</scope>
    <source>
        <strain evidence="7 29">Bir 172</strain>
        <strain evidence="6 32">Bir 185</strain>
        <strain evidence="8 30">Bir 187</strain>
        <strain evidence="5 25">C09601061</strain>
        <strain evidence="10 22">D00501624</strain>
        <strain evidence="11 24">G09801536</strain>
        <strain evidence="3 27">G09901357</strain>
        <strain evidence="4 26">H09601792</strain>
        <strain evidence="20">K00500041</strain>
        <strain evidence="14 23">M09401471</strain>
        <strain evidence="21">N09902308</strain>
        <strain evidence="13 28">P00601463</strain>
    </source>
</reference>
<evidence type="ECO:0000313" key="24">
    <source>
        <dbReference type="Proteomes" id="UP000045842"/>
    </source>
</evidence>
<evidence type="ECO:0000313" key="22">
    <source>
        <dbReference type="Proteomes" id="UP000039217"/>
    </source>
</evidence>
<dbReference type="InterPro" id="IPR032710">
    <property type="entry name" value="NTF2-like_dom_sf"/>
</dbReference>